<protein>
    <recommendedName>
        <fullName evidence="13">RING-type domain-containing protein</fullName>
    </recommendedName>
</protein>
<dbReference type="SUPFAM" id="SSF57850">
    <property type="entry name" value="RING/U-box"/>
    <property type="match status" value="1"/>
</dbReference>
<dbReference type="PANTHER" id="PTHR14134">
    <property type="entry name" value="E3 UBIQUITIN-PROTEIN LIGASE RAD18"/>
    <property type="match status" value="1"/>
</dbReference>
<dbReference type="GO" id="GO:0006281">
    <property type="term" value="P:DNA repair"/>
    <property type="evidence" value="ECO:0007669"/>
    <property type="project" value="UniProtKB-KW"/>
</dbReference>
<evidence type="ECO:0000313" key="14">
    <source>
        <dbReference type="EMBL" id="TEB18179.1"/>
    </source>
</evidence>
<evidence type="ECO:0000313" key="15">
    <source>
        <dbReference type="Proteomes" id="UP000298030"/>
    </source>
</evidence>
<keyword evidence="3" id="KW-0479">Metal-binding</keyword>
<reference evidence="14 15" key="1">
    <citation type="journal article" date="2019" name="Nat. Ecol. Evol.">
        <title>Megaphylogeny resolves global patterns of mushroom evolution.</title>
        <authorList>
            <person name="Varga T."/>
            <person name="Krizsan K."/>
            <person name="Foldi C."/>
            <person name="Dima B."/>
            <person name="Sanchez-Garcia M."/>
            <person name="Sanchez-Ramirez S."/>
            <person name="Szollosi G.J."/>
            <person name="Szarkandi J.G."/>
            <person name="Papp V."/>
            <person name="Albert L."/>
            <person name="Andreopoulos W."/>
            <person name="Angelini C."/>
            <person name="Antonin V."/>
            <person name="Barry K.W."/>
            <person name="Bougher N.L."/>
            <person name="Buchanan P."/>
            <person name="Buyck B."/>
            <person name="Bense V."/>
            <person name="Catcheside P."/>
            <person name="Chovatia M."/>
            <person name="Cooper J."/>
            <person name="Damon W."/>
            <person name="Desjardin D."/>
            <person name="Finy P."/>
            <person name="Geml J."/>
            <person name="Haridas S."/>
            <person name="Hughes K."/>
            <person name="Justo A."/>
            <person name="Karasinski D."/>
            <person name="Kautmanova I."/>
            <person name="Kiss B."/>
            <person name="Kocsube S."/>
            <person name="Kotiranta H."/>
            <person name="LaButti K.M."/>
            <person name="Lechner B.E."/>
            <person name="Liimatainen K."/>
            <person name="Lipzen A."/>
            <person name="Lukacs Z."/>
            <person name="Mihaltcheva S."/>
            <person name="Morgado L.N."/>
            <person name="Niskanen T."/>
            <person name="Noordeloos M.E."/>
            <person name="Ohm R.A."/>
            <person name="Ortiz-Santana B."/>
            <person name="Ovrebo C."/>
            <person name="Racz N."/>
            <person name="Riley R."/>
            <person name="Savchenko A."/>
            <person name="Shiryaev A."/>
            <person name="Soop K."/>
            <person name="Spirin V."/>
            <person name="Szebenyi C."/>
            <person name="Tomsovsky M."/>
            <person name="Tulloss R.E."/>
            <person name="Uehling J."/>
            <person name="Grigoriev I.V."/>
            <person name="Vagvolgyi C."/>
            <person name="Papp T."/>
            <person name="Martin F.M."/>
            <person name="Miettinen O."/>
            <person name="Hibbett D.S."/>
            <person name="Nagy L.G."/>
        </authorList>
    </citation>
    <scope>NUCLEOTIDE SEQUENCE [LARGE SCALE GENOMIC DNA]</scope>
    <source>
        <strain evidence="14 15">FP101781</strain>
    </source>
</reference>
<dbReference type="GO" id="GO:0005634">
    <property type="term" value="C:nucleus"/>
    <property type="evidence" value="ECO:0007669"/>
    <property type="project" value="UniProtKB-SubCell"/>
</dbReference>
<comment type="caution">
    <text evidence="14">The sequence shown here is derived from an EMBL/GenBank/DDBJ whole genome shotgun (WGS) entry which is preliminary data.</text>
</comment>
<dbReference type="OrthoDB" id="9049620at2759"/>
<evidence type="ECO:0000256" key="1">
    <source>
        <dbReference type="ARBA" id="ARBA00004123"/>
    </source>
</evidence>
<proteinExistence type="predicted"/>
<comment type="subcellular location">
    <subcellularLocation>
        <location evidence="1">Nucleus</location>
    </subcellularLocation>
</comment>
<dbReference type="InterPro" id="IPR013083">
    <property type="entry name" value="Znf_RING/FYVE/PHD"/>
</dbReference>
<evidence type="ECO:0000256" key="12">
    <source>
        <dbReference type="SAM" id="MobiDB-lite"/>
    </source>
</evidence>
<evidence type="ECO:0000256" key="10">
    <source>
        <dbReference type="ARBA" id="ARBA00043952"/>
    </source>
</evidence>
<evidence type="ECO:0000256" key="2">
    <source>
        <dbReference type="ARBA" id="ARBA00022679"/>
    </source>
</evidence>
<comment type="pathway">
    <text evidence="10">Protein modification.</text>
</comment>
<evidence type="ECO:0000256" key="5">
    <source>
        <dbReference type="ARBA" id="ARBA00022771"/>
    </source>
</evidence>
<dbReference type="AlphaFoldDB" id="A0A4Y7S9L0"/>
<dbReference type="GO" id="GO:0006301">
    <property type="term" value="P:DNA damage tolerance"/>
    <property type="evidence" value="ECO:0007669"/>
    <property type="project" value="InterPro"/>
</dbReference>
<dbReference type="GO" id="GO:0008270">
    <property type="term" value="F:zinc ion binding"/>
    <property type="evidence" value="ECO:0007669"/>
    <property type="project" value="UniProtKB-KW"/>
</dbReference>
<dbReference type="PROSITE" id="PS50089">
    <property type="entry name" value="ZF_RING_2"/>
    <property type="match status" value="1"/>
</dbReference>
<organism evidence="14 15">
    <name type="scientific">Coprinellus micaceus</name>
    <name type="common">Glistening ink-cap mushroom</name>
    <name type="synonym">Coprinus micaceus</name>
    <dbReference type="NCBI Taxonomy" id="71717"/>
    <lineage>
        <taxon>Eukaryota</taxon>
        <taxon>Fungi</taxon>
        <taxon>Dikarya</taxon>
        <taxon>Basidiomycota</taxon>
        <taxon>Agaricomycotina</taxon>
        <taxon>Agaricomycetes</taxon>
        <taxon>Agaricomycetidae</taxon>
        <taxon>Agaricales</taxon>
        <taxon>Agaricineae</taxon>
        <taxon>Psathyrellaceae</taxon>
        <taxon>Coprinellus</taxon>
    </lineage>
</organism>
<evidence type="ECO:0000256" key="6">
    <source>
        <dbReference type="ARBA" id="ARBA00022786"/>
    </source>
</evidence>
<dbReference type="Proteomes" id="UP000298030">
    <property type="component" value="Unassembled WGS sequence"/>
</dbReference>
<keyword evidence="6" id="KW-0833">Ubl conjugation pathway</keyword>
<keyword evidence="9" id="KW-0539">Nucleus</keyword>
<dbReference type="InterPro" id="IPR001841">
    <property type="entry name" value="Znf_RING"/>
</dbReference>
<evidence type="ECO:0000256" key="11">
    <source>
        <dbReference type="PROSITE-ProRule" id="PRU00175"/>
    </source>
</evidence>
<accession>A0A4Y7S9L0</accession>
<keyword evidence="2" id="KW-0808">Transferase</keyword>
<dbReference type="GO" id="GO:0097505">
    <property type="term" value="C:Rad6-Rad18 complex"/>
    <property type="evidence" value="ECO:0007669"/>
    <property type="project" value="TreeGrafter"/>
</dbReference>
<dbReference type="GO" id="GO:0006513">
    <property type="term" value="P:protein monoubiquitination"/>
    <property type="evidence" value="ECO:0007669"/>
    <property type="project" value="InterPro"/>
</dbReference>
<feature type="compositionally biased region" description="Basic and acidic residues" evidence="12">
    <location>
        <begin position="235"/>
        <end position="248"/>
    </location>
</feature>
<dbReference type="STRING" id="71717.A0A4Y7S9L0"/>
<keyword evidence="7" id="KW-0862">Zinc</keyword>
<sequence length="309" mass="34587">MTHLWTIHCGHSFCSGCLRSALATKQECPTCRKPANEGHIRPNYVVEDAISAWNEARGYVLGLISKANVAPESPRKRKRIHSQSPISVDMDESDPLPGPSKVSSSYSGTSASSLNPQPDDAVACPICSRQVPYRDLNNHIDRNCPDPSKGKAKVKKQRFSQCLVETHATGESKIQREIKDLLQQHQLSVQGDRATLEQRHKKWVMLYNANLDRSESNRKTQTTLRQELKKWEETMSKRKKTVVDDPKEHARRHKSEFDRLIQMARPPKKDTTSSSPAPPPVTSDDADGSSTRERSTPGGSEDAIVIDDE</sequence>
<name>A0A4Y7S9L0_COPMI</name>
<evidence type="ECO:0000256" key="4">
    <source>
        <dbReference type="ARBA" id="ARBA00022763"/>
    </source>
</evidence>
<dbReference type="PANTHER" id="PTHR14134:SF2">
    <property type="entry name" value="E3 UBIQUITIN-PROTEIN LIGASE RAD18"/>
    <property type="match status" value="1"/>
</dbReference>
<evidence type="ECO:0000256" key="9">
    <source>
        <dbReference type="ARBA" id="ARBA00023242"/>
    </source>
</evidence>
<evidence type="ECO:0000256" key="8">
    <source>
        <dbReference type="ARBA" id="ARBA00023204"/>
    </source>
</evidence>
<evidence type="ECO:0000256" key="3">
    <source>
        <dbReference type="ARBA" id="ARBA00022723"/>
    </source>
</evidence>
<dbReference type="GO" id="GO:0003697">
    <property type="term" value="F:single-stranded DNA binding"/>
    <property type="evidence" value="ECO:0007669"/>
    <property type="project" value="InterPro"/>
</dbReference>
<feature type="compositionally biased region" description="Low complexity" evidence="12">
    <location>
        <begin position="100"/>
        <end position="113"/>
    </location>
</feature>
<dbReference type="InterPro" id="IPR039577">
    <property type="entry name" value="Rad18"/>
</dbReference>
<dbReference type="Gene3D" id="3.30.40.10">
    <property type="entry name" value="Zinc/RING finger domain, C3HC4 (zinc finger)"/>
    <property type="match status" value="1"/>
</dbReference>
<dbReference type="Pfam" id="PF13923">
    <property type="entry name" value="zf-C3HC4_2"/>
    <property type="match status" value="1"/>
</dbReference>
<feature type="region of interest" description="Disordered" evidence="12">
    <location>
        <begin position="70"/>
        <end position="118"/>
    </location>
</feature>
<dbReference type="EMBL" id="QPFP01000282">
    <property type="protein sequence ID" value="TEB18179.1"/>
    <property type="molecule type" value="Genomic_DNA"/>
</dbReference>
<dbReference type="PROSITE" id="PS00518">
    <property type="entry name" value="ZF_RING_1"/>
    <property type="match status" value="1"/>
</dbReference>
<feature type="region of interest" description="Disordered" evidence="12">
    <location>
        <begin position="235"/>
        <end position="309"/>
    </location>
</feature>
<keyword evidence="5 11" id="KW-0863">Zinc-finger</keyword>
<dbReference type="InterPro" id="IPR017907">
    <property type="entry name" value="Znf_RING_CS"/>
</dbReference>
<feature type="domain" description="RING-type" evidence="13">
    <location>
        <begin position="9"/>
        <end position="32"/>
    </location>
</feature>
<keyword evidence="15" id="KW-1185">Reference proteome</keyword>
<dbReference type="GO" id="GO:0061630">
    <property type="term" value="F:ubiquitin protein ligase activity"/>
    <property type="evidence" value="ECO:0007669"/>
    <property type="project" value="InterPro"/>
</dbReference>
<gene>
    <name evidence="14" type="ORF">FA13DRAFT_1822212</name>
</gene>
<dbReference type="InterPro" id="IPR006642">
    <property type="entry name" value="Rad18_UBZ4"/>
</dbReference>
<dbReference type="SMART" id="SM00734">
    <property type="entry name" value="ZnF_Rad18"/>
    <property type="match status" value="1"/>
</dbReference>
<keyword evidence="4" id="KW-0227">DNA damage</keyword>
<evidence type="ECO:0000259" key="13">
    <source>
        <dbReference type="PROSITE" id="PS50089"/>
    </source>
</evidence>
<evidence type="ECO:0000256" key="7">
    <source>
        <dbReference type="ARBA" id="ARBA00022833"/>
    </source>
</evidence>
<keyword evidence="8" id="KW-0234">DNA repair</keyword>